<dbReference type="EMBL" id="KN663940">
    <property type="protein sequence ID" value="KHN11129.1"/>
    <property type="molecule type" value="Genomic_DNA"/>
</dbReference>
<organism evidence="1">
    <name type="scientific">Glycine soja</name>
    <name type="common">Wild soybean</name>
    <dbReference type="NCBI Taxonomy" id="3848"/>
    <lineage>
        <taxon>Eukaryota</taxon>
        <taxon>Viridiplantae</taxon>
        <taxon>Streptophyta</taxon>
        <taxon>Embryophyta</taxon>
        <taxon>Tracheophyta</taxon>
        <taxon>Spermatophyta</taxon>
        <taxon>Magnoliopsida</taxon>
        <taxon>eudicotyledons</taxon>
        <taxon>Gunneridae</taxon>
        <taxon>Pentapetalae</taxon>
        <taxon>rosids</taxon>
        <taxon>fabids</taxon>
        <taxon>Fabales</taxon>
        <taxon>Fabaceae</taxon>
        <taxon>Papilionoideae</taxon>
        <taxon>50 kb inversion clade</taxon>
        <taxon>NPAAA clade</taxon>
        <taxon>indigoferoid/millettioid clade</taxon>
        <taxon>Phaseoleae</taxon>
        <taxon>Glycine</taxon>
        <taxon>Glycine subgen. Soja</taxon>
    </lineage>
</organism>
<proteinExistence type="predicted"/>
<reference evidence="1" key="1">
    <citation type="submission" date="2014-07" db="EMBL/GenBank/DDBJ databases">
        <title>Identification of a novel salt tolerance gene in wild soybean by whole-genome sequencing.</title>
        <authorList>
            <person name="Lam H.-M."/>
            <person name="Qi X."/>
            <person name="Li M.-W."/>
            <person name="Liu X."/>
            <person name="Xie M."/>
            <person name="Ni M."/>
            <person name="Xu X."/>
        </authorList>
    </citation>
    <scope>NUCLEOTIDE SEQUENCE [LARGE SCALE GENOMIC DNA]</scope>
    <source>
        <tissue evidence="1">Root</tissue>
    </source>
</reference>
<sequence>MRFRNTKVFNMALLGKQGWSIMNNPNMLVAKLLRAKYYSQIDFVEVALGNNPSHLWRSI</sequence>
<accession>A0A0B2PTX8</accession>
<evidence type="ECO:0000313" key="1">
    <source>
        <dbReference type="EMBL" id="KHN11129.1"/>
    </source>
</evidence>
<protein>
    <submittedName>
        <fullName evidence="1">Putative mitochondrial protein</fullName>
    </submittedName>
</protein>
<name>A0A0B2PTX8_GLYSO</name>
<dbReference type="AlphaFoldDB" id="A0A0B2PTX8"/>
<gene>
    <name evidence="1" type="ORF">glysoja_033683</name>
</gene>
<dbReference type="Proteomes" id="UP000053555">
    <property type="component" value="Unassembled WGS sequence"/>
</dbReference>